<keyword evidence="3" id="KW-1185">Reference proteome</keyword>
<dbReference type="Gene3D" id="3.40.630.30">
    <property type="match status" value="1"/>
</dbReference>
<dbReference type="PROSITE" id="PS51186">
    <property type="entry name" value="GNAT"/>
    <property type="match status" value="1"/>
</dbReference>
<accession>A0ABT5YP41</accession>
<dbReference type="EMBL" id="JARHUD010000007">
    <property type="protein sequence ID" value="MDF2096733.1"/>
    <property type="molecule type" value="Genomic_DNA"/>
</dbReference>
<feature type="domain" description="N-acetyltransferase" evidence="1">
    <location>
        <begin position="6"/>
        <end position="157"/>
    </location>
</feature>
<evidence type="ECO:0000313" key="2">
    <source>
        <dbReference type="EMBL" id="MDF2096733.1"/>
    </source>
</evidence>
<proteinExistence type="predicted"/>
<dbReference type="InterPro" id="IPR016181">
    <property type="entry name" value="Acyl_CoA_acyltransferase"/>
</dbReference>
<comment type="caution">
    <text evidence="2">The sequence shown here is derived from an EMBL/GenBank/DDBJ whole genome shotgun (WGS) entry which is preliminary data.</text>
</comment>
<protein>
    <submittedName>
        <fullName evidence="2">GNAT family N-acetyltransferase</fullName>
        <ecNumber evidence="2">2.3.1.-</ecNumber>
    </submittedName>
</protein>
<dbReference type="PANTHER" id="PTHR43451">
    <property type="entry name" value="ACETYLTRANSFERASE (GNAT) FAMILY PROTEIN"/>
    <property type="match status" value="1"/>
</dbReference>
<keyword evidence="2" id="KW-0012">Acyltransferase</keyword>
<dbReference type="GO" id="GO:0016746">
    <property type="term" value="F:acyltransferase activity"/>
    <property type="evidence" value="ECO:0007669"/>
    <property type="project" value="UniProtKB-KW"/>
</dbReference>
<organism evidence="2 3">
    <name type="scientific">Aquibaculum arenosum</name>
    <dbReference type="NCBI Taxonomy" id="3032591"/>
    <lineage>
        <taxon>Bacteria</taxon>
        <taxon>Pseudomonadati</taxon>
        <taxon>Pseudomonadota</taxon>
        <taxon>Alphaproteobacteria</taxon>
        <taxon>Rhodospirillales</taxon>
        <taxon>Rhodovibrionaceae</taxon>
        <taxon>Aquibaculum</taxon>
    </lineage>
</organism>
<dbReference type="Proteomes" id="UP001215503">
    <property type="component" value="Unassembled WGS sequence"/>
</dbReference>
<dbReference type="InterPro" id="IPR000182">
    <property type="entry name" value="GNAT_dom"/>
</dbReference>
<dbReference type="Pfam" id="PF13673">
    <property type="entry name" value="Acetyltransf_10"/>
    <property type="match status" value="1"/>
</dbReference>
<dbReference type="EC" id="2.3.1.-" evidence="2"/>
<gene>
    <name evidence="2" type="ORF">P2G67_12170</name>
</gene>
<dbReference type="CDD" id="cd04301">
    <property type="entry name" value="NAT_SF"/>
    <property type="match status" value="1"/>
</dbReference>
<sequence>MSSSLLVIRPYVRDDLDATIEIFLRAIQETASADYTPAQVNAWAQVNKDSWIKRRQGRAIWMALVDNTPAGFAEFEPDGHIDMLFVHPSFGGTGVAAALLRTIEQAAIQRGAPQLFTEASITARGFFERQGFRTIAAQSVPCRGESLTNYRMEKIIQAPSC</sequence>
<name>A0ABT5YP41_9PROT</name>
<dbReference type="InterPro" id="IPR052564">
    <property type="entry name" value="N-acetyltrans/Recomb-assoc"/>
</dbReference>
<evidence type="ECO:0000259" key="1">
    <source>
        <dbReference type="PROSITE" id="PS51186"/>
    </source>
</evidence>
<keyword evidence="2" id="KW-0808">Transferase</keyword>
<evidence type="ECO:0000313" key="3">
    <source>
        <dbReference type="Proteomes" id="UP001215503"/>
    </source>
</evidence>
<reference evidence="2 3" key="1">
    <citation type="submission" date="2023-03" db="EMBL/GenBank/DDBJ databases">
        <title>Fodinicurvata sp. CAU 1616 isolated from sea sendiment.</title>
        <authorList>
            <person name="Kim W."/>
        </authorList>
    </citation>
    <scope>NUCLEOTIDE SEQUENCE [LARGE SCALE GENOMIC DNA]</scope>
    <source>
        <strain evidence="2 3">CAU 1616</strain>
    </source>
</reference>
<dbReference type="SUPFAM" id="SSF55729">
    <property type="entry name" value="Acyl-CoA N-acyltransferases (Nat)"/>
    <property type="match status" value="1"/>
</dbReference>
<dbReference type="PANTHER" id="PTHR43451:SF1">
    <property type="entry name" value="ACETYLTRANSFERASE"/>
    <property type="match status" value="1"/>
</dbReference>
<dbReference type="RefSeq" id="WP_275823476.1">
    <property type="nucleotide sequence ID" value="NZ_JARHUD010000007.1"/>
</dbReference>